<feature type="transmembrane region" description="Helical" evidence="1">
    <location>
        <begin position="61"/>
        <end position="85"/>
    </location>
</feature>
<dbReference type="AlphaFoldDB" id="L2GNJ2"/>
<feature type="transmembrane region" description="Helical" evidence="1">
    <location>
        <begin position="91"/>
        <end position="112"/>
    </location>
</feature>
<dbReference type="VEuPathDB" id="MicrosporidiaDB:VICG_00562"/>
<dbReference type="HOGENOM" id="CLU_655872_0_0_1"/>
<feature type="transmembrane region" description="Helical" evidence="1">
    <location>
        <begin position="164"/>
        <end position="186"/>
    </location>
</feature>
<evidence type="ECO:0000313" key="2">
    <source>
        <dbReference type="EMBL" id="ELA42463.1"/>
    </source>
</evidence>
<reference evidence="3" key="1">
    <citation type="submission" date="2011-05" db="EMBL/GenBank/DDBJ databases">
        <title>The genome sequence of Vittaforma corneae strain ATCC 50505.</title>
        <authorList>
            <consortium name="The Broad Institute Genome Sequencing Platform"/>
            <person name="Cuomo C."/>
            <person name="Didier E."/>
            <person name="Bowers L."/>
            <person name="Young S.K."/>
            <person name="Zeng Q."/>
            <person name="Gargeya S."/>
            <person name="Fitzgerald M."/>
            <person name="Haas B."/>
            <person name="Abouelleil A."/>
            <person name="Alvarado L."/>
            <person name="Arachchi H.M."/>
            <person name="Berlin A."/>
            <person name="Chapman S.B."/>
            <person name="Gearin G."/>
            <person name="Goldberg J."/>
            <person name="Griggs A."/>
            <person name="Gujja S."/>
            <person name="Hansen M."/>
            <person name="Heiman D."/>
            <person name="Howarth C."/>
            <person name="Larimer J."/>
            <person name="Lui A."/>
            <person name="MacDonald P.J.P."/>
            <person name="McCowen C."/>
            <person name="Montmayeur A."/>
            <person name="Murphy C."/>
            <person name="Neiman D."/>
            <person name="Pearson M."/>
            <person name="Priest M."/>
            <person name="Roberts A."/>
            <person name="Saif S."/>
            <person name="Shea T."/>
            <person name="Sisk P."/>
            <person name="Stolte C."/>
            <person name="Sykes S."/>
            <person name="Wortman J."/>
            <person name="Nusbaum C."/>
            <person name="Birren B."/>
        </authorList>
    </citation>
    <scope>NUCLEOTIDE SEQUENCE [LARGE SCALE GENOMIC DNA]</scope>
    <source>
        <strain evidence="3">ATCC 50505</strain>
    </source>
</reference>
<feature type="transmembrane region" description="Helical" evidence="1">
    <location>
        <begin position="124"/>
        <end position="144"/>
    </location>
</feature>
<dbReference type="GeneID" id="19881279"/>
<dbReference type="Proteomes" id="UP000011082">
    <property type="component" value="Unassembled WGS sequence"/>
</dbReference>
<gene>
    <name evidence="2" type="ORF">VICG_00562</name>
</gene>
<feature type="transmembrane region" description="Helical" evidence="1">
    <location>
        <begin position="242"/>
        <end position="262"/>
    </location>
</feature>
<dbReference type="InParanoid" id="L2GNJ2"/>
<proteinExistence type="predicted"/>
<sequence length="419" mass="49172">MKTLKSLTITVLKDMWGIIALFLLSLYLKDPGSNSSILDLVIPDRLIVKLKLWSQLKNGDCLLLLNIFFTYFFLSFFISICLTMFFFAFHLLYPCISKIVSSLLLPFAVHYFYSCHEWSDYKSFFLFASIMLCIYGVYKAYFNHDPMPYEMCNRFLDKFLQQSAGFYFSIFIQWILILVDVMLIRAQDLHAESIFDSCLLFFYLIAFIYTSSYSIRATLTIYHASRRLPAIKDASFFDKVYIFFNVRCFSFAKTLSFAFLILDSVYSTFFPHDPDIPSIFEYKRSSSFDCPMSRQSFFNYVLSSKTHIWKGDLRRKLRKVNLREDVLPSALISWMTLYTCIHFIQPEFIRIPESFVILFSHFFIVVEVFNSFIFIEIYRTTYGTIQEPAKSVPLNPIAEDDVVISKIDVNSNPSENVEM</sequence>
<evidence type="ECO:0000313" key="3">
    <source>
        <dbReference type="Proteomes" id="UP000011082"/>
    </source>
</evidence>
<evidence type="ECO:0000256" key="1">
    <source>
        <dbReference type="SAM" id="Phobius"/>
    </source>
</evidence>
<feature type="transmembrane region" description="Helical" evidence="1">
    <location>
        <begin position="198"/>
        <end position="222"/>
    </location>
</feature>
<keyword evidence="3" id="KW-1185">Reference proteome</keyword>
<dbReference type="OMA" id="ILETADC"/>
<dbReference type="RefSeq" id="XP_007604014.1">
    <property type="nucleotide sequence ID" value="XM_007603952.1"/>
</dbReference>
<protein>
    <submittedName>
        <fullName evidence="2">Uncharacterized protein</fullName>
    </submittedName>
</protein>
<feature type="transmembrane region" description="Helical" evidence="1">
    <location>
        <begin position="6"/>
        <end position="28"/>
    </location>
</feature>
<keyword evidence="1" id="KW-0472">Membrane</keyword>
<dbReference type="EMBL" id="JH370132">
    <property type="protein sequence ID" value="ELA42463.1"/>
    <property type="molecule type" value="Genomic_DNA"/>
</dbReference>
<accession>L2GNJ2</accession>
<name>L2GNJ2_VITCO</name>
<feature type="transmembrane region" description="Helical" evidence="1">
    <location>
        <begin position="356"/>
        <end position="375"/>
    </location>
</feature>
<keyword evidence="1" id="KW-0812">Transmembrane</keyword>
<keyword evidence="1" id="KW-1133">Transmembrane helix</keyword>
<organism evidence="2 3">
    <name type="scientific">Vittaforma corneae (strain ATCC 50505)</name>
    <name type="common">Microsporidian parasite</name>
    <name type="synonym">Nosema corneum</name>
    <dbReference type="NCBI Taxonomy" id="993615"/>
    <lineage>
        <taxon>Eukaryota</taxon>
        <taxon>Fungi</taxon>
        <taxon>Fungi incertae sedis</taxon>
        <taxon>Microsporidia</taxon>
        <taxon>Nosematidae</taxon>
        <taxon>Vittaforma</taxon>
    </lineage>
</organism>